<reference evidence="1" key="1">
    <citation type="submission" date="2024-06" db="EMBL/GenBank/DDBJ databases">
        <title>Kribbella sp. strain HUAS MG21 genome sequences.</title>
        <authorList>
            <person name="Mo P."/>
        </authorList>
    </citation>
    <scope>NUCLEOTIDE SEQUENCE</scope>
    <source>
        <strain evidence="1">HUAS MG21</strain>
    </source>
</reference>
<sequence length="181" mass="19766">MSRSRGLLSGLGGVLALWLFVALAGCGGVASEADVDRVPERFRIVPDDYHVPYAGTAADGRKFFLSDELFDPGTGAAYVGVFLWKTDGTFDELKVDEVRRPKGLPPAQAASAGADQLVAARLRELGKYVLEPIDVAPFTVDRNGVTFGWVVDQFEGEYSIHIEPGNFIAYYEPWDGLEYDT</sequence>
<dbReference type="EMBL" id="CP158165">
    <property type="protein sequence ID" value="XBV28581.1"/>
    <property type="molecule type" value="Genomic_DNA"/>
</dbReference>
<evidence type="ECO:0000313" key="1">
    <source>
        <dbReference type="EMBL" id="XBV28581.1"/>
    </source>
</evidence>
<dbReference type="RefSeq" id="WP_350281332.1">
    <property type="nucleotide sequence ID" value="NZ_CP158165.1"/>
</dbReference>
<name>A0AAU7TPJ3_9ACTN</name>
<proteinExistence type="predicted"/>
<dbReference type="AlphaFoldDB" id="A0AAU7TPJ3"/>
<organism evidence="1">
    <name type="scientific">Kribbella sp. HUAS MG21</name>
    <dbReference type="NCBI Taxonomy" id="3160966"/>
    <lineage>
        <taxon>Bacteria</taxon>
        <taxon>Bacillati</taxon>
        <taxon>Actinomycetota</taxon>
        <taxon>Actinomycetes</taxon>
        <taxon>Propionibacteriales</taxon>
        <taxon>Kribbellaceae</taxon>
        <taxon>Kribbella</taxon>
    </lineage>
</organism>
<accession>A0AAU7TPJ3</accession>
<protein>
    <recommendedName>
        <fullName evidence="2">PepSY domain-containing protein</fullName>
    </recommendedName>
</protein>
<dbReference type="PROSITE" id="PS51257">
    <property type="entry name" value="PROKAR_LIPOPROTEIN"/>
    <property type="match status" value="1"/>
</dbReference>
<gene>
    <name evidence="1" type="ORF">ABN611_19550</name>
</gene>
<evidence type="ECO:0008006" key="2">
    <source>
        <dbReference type="Google" id="ProtNLM"/>
    </source>
</evidence>